<dbReference type="EMBL" id="JABANP010000077">
    <property type="protein sequence ID" value="KAF4691502.1"/>
    <property type="molecule type" value="Genomic_DNA"/>
</dbReference>
<feature type="compositionally biased region" description="Pro residues" evidence="1">
    <location>
        <begin position="778"/>
        <end position="788"/>
    </location>
</feature>
<feature type="region of interest" description="Disordered" evidence="1">
    <location>
        <begin position="1"/>
        <end position="84"/>
    </location>
</feature>
<feature type="compositionally biased region" description="Polar residues" evidence="1">
    <location>
        <begin position="578"/>
        <end position="587"/>
    </location>
</feature>
<dbReference type="Proteomes" id="UP000541610">
    <property type="component" value="Unassembled WGS sequence"/>
</dbReference>
<organism evidence="2 3">
    <name type="scientific">Perkinsus olseni</name>
    <name type="common">Perkinsus atlanticus</name>
    <dbReference type="NCBI Taxonomy" id="32597"/>
    <lineage>
        <taxon>Eukaryota</taxon>
        <taxon>Sar</taxon>
        <taxon>Alveolata</taxon>
        <taxon>Perkinsozoa</taxon>
        <taxon>Perkinsea</taxon>
        <taxon>Perkinsida</taxon>
        <taxon>Perkinsidae</taxon>
        <taxon>Perkinsus</taxon>
    </lineage>
</organism>
<feature type="region of interest" description="Disordered" evidence="1">
    <location>
        <begin position="371"/>
        <end position="405"/>
    </location>
</feature>
<feature type="compositionally biased region" description="Basic and acidic residues" evidence="1">
    <location>
        <begin position="333"/>
        <end position="342"/>
    </location>
</feature>
<evidence type="ECO:0000256" key="1">
    <source>
        <dbReference type="SAM" id="MobiDB-lite"/>
    </source>
</evidence>
<protein>
    <submittedName>
        <fullName evidence="2">Uncharacterized protein</fullName>
    </submittedName>
</protein>
<dbReference type="OrthoDB" id="440766at2759"/>
<evidence type="ECO:0000313" key="3">
    <source>
        <dbReference type="Proteomes" id="UP000541610"/>
    </source>
</evidence>
<accession>A0A7J6P639</accession>
<reference evidence="2 3" key="1">
    <citation type="submission" date="2020-04" db="EMBL/GenBank/DDBJ databases">
        <title>Perkinsus olseni comparative genomics.</title>
        <authorList>
            <person name="Bogema D.R."/>
        </authorList>
    </citation>
    <scope>NUCLEOTIDE SEQUENCE [LARGE SCALE GENOMIC DNA]</scope>
    <source>
        <strain evidence="2">00978-12</strain>
    </source>
</reference>
<feature type="compositionally biased region" description="Low complexity" evidence="1">
    <location>
        <begin position="308"/>
        <end position="318"/>
    </location>
</feature>
<feature type="region of interest" description="Disordered" evidence="1">
    <location>
        <begin position="769"/>
        <end position="889"/>
    </location>
</feature>
<feature type="compositionally biased region" description="Basic and acidic residues" evidence="1">
    <location>
        <begin position="869"/>
        <end position="888"/>
    </location>
</feature>
<comment type="caution">
    <text evidence="2">The sequence shown here is derived from an EMBL/GenBank/DDBJ whole genome shotgun (WGS) entry which is preliminary data.</text>
</comment>
<feature type="region of interest" description="Disordered" evidence="1">
    <location>
        <begin position="578"/>
        <end position="600"/>
    </location>
</feature>
<proteinExistence type="predicted"/>
<feature type="compositionally biased region" description="Basic and acidic residues" evidence="1">
    <location>
        <begin position="59"/>
        <end position="71"/>
    </location>
</feature>
<gene>
    <name evidence="2" type="ORF">FOZ60_015364</name>
</gene>
<feature type="region of interest" description="Disordered" evidence="1">
    <location>
        <begin position="706"/>
        <end position="727"/>
    </location>
</feature>
<name>A0A7J6P639_PEROL</name>
<sequence>MPGWSQVGKKKRSLDQMPKRRQIKPPRVVGREENVFADLDDSLSDPAHGCSSGGEWCSEDERLRGRQKEVRPTPAADAALHPNSSTHDVPIVMVFASPSNASEWADSSSGQWGVSIQRLAVETTRVGNKKMRKKVEREWKRKNKIKMEDANADTLISFLVGLLPPIREFNQPDASSAILAFWTNEEIEETLECKICYNLRPGFQAAAVPPSLLYGLHWTGQRLPRKAAVTAGIFQLEQSPGASGSICCPECRVPCDVDLITYDVKSLQKLLERNARCAHFMRGCDWKGPLCHRSFHPCPFEDWAEEMQQQQQQQQLSGGSSGSKAVLTSSIDHTLRPRERPPRPVVVAPKVAPFTCSSGANIVATPSLATAKAARGRPTKGLVPPMRPKTGPRSKASHSSSKAAAPAILNMPQTWQQLTKKQRAQFNAANKAPHPKAAAPKAVTAKAAITTAKAVTAKAATTSTTAKAVTAKAATTTAKAVTAEAATTTTTAKAVTAKAATTTTTAKAVTAEAATSTAKAVTAEAPKAAIGTTALAKAFSAHSAAIQGNASRAAPPNFAATEVRTTEVVPTKLGSIATSAGSVTPQSPRRPLETVQSTASALPAEAARRVQFDTATYDDAFIHPTRAPAESSVQRATLNPNDRLASSSSCPRAGLDGLLPLPSPLHFPVTRTPAESSVRRVKTDFNERLGNCSVCPGAGLDGLLPLPSPPHSSRRVGLQQQPLPAVAGPQSRVLELAGRISANVDPRQESERVALEAVRQRVEEKPCLADCSAAKSAPPKPSRPPRPTALPAQSHRGPDDRLKDVALGSQQGIDGKDGKPASQPSKPTEPPVLLASRSMSSEVDDHEVLARADGSPLGSAQASSPSRLRHSEAEAKAGGGRDSERPSAELESLLEEASKFKKWMDDEGSSLQRGAQQPGLVVAPIRAAMRRWYAFFCVEGKLPLGLHLLPLIDLDDLERMGDLPSLPESFEMAQASVAAPAPAAPSSFLDSGRGGKGNFWETVNLPQDLVAEVMKRMNKHHRQQYWGALGGGSRSSWGLARPFVPFAKAVLVGDLGIDECWRRCTQQYFFCTQTHYAAASQTCYFGHGLSMLLQDDGPPSSGGSDRTRSIGGSLDTCRSLTELGFRELRTSRLHSGFSEALEDDVPNLSPFTVVPGSERYLLVQPSIGIVDREEVDDSAGGRVRMERAETFLQCQSNCLVFDWCAAAVWIDRGPQGSICTKGSMLLPLHEDSPSKRCPVDSRCMEVCGGQDCVPSTRNPAGVSTLSWSYPGEPFNFVVSIDTKSPREMSFGCADSDCVDGIRRCHATCQQAACHSGWAEIVADKAEVRCFLSSSFPIVAGSAEAGSENRGAASPPTMCPKTARACLMFSSDHMMLPRPMQAAQVWLEQSTGDGLEGRSVPQHPVAMGSDIEVLSGWGRCSPFHGGLSASPDSSFVARDRVHAPWCIGMILESQVEYHNSTGVCVLGNGVASRVQRSRNGLRSKAPVFCHSIRNGPSATHGLPGMMIVDRVTGAESAQHWFLGYQSTTLVGTLEECQTLCEKATEEATNAECRYGGFESCRAVRAACRGDAGDAAAGGELEECKMCKNDKGGICRIGSESKPGGSGTSSRCLSGACKWFEMGAVGFRVKAASVTSKYVDHLPINSGGLICPQGGVIDRDVLGRCYHNVESMWHCHALCEAQTGECMGGLYVDGGGGDVGKMCYLAAYLRYHASDYEDVRAQQLCGSSNCAAFMRDGIGKLPTLRATGSLAADQAVEAYPQGAVNMTGICNEFNELDNTMMEGSPADFAYNPEYACSMRCLTMLQCMSFKVEGYPEDVCDLHSHRPNVSAGCETITCRFSSTIPSKATKVEIRPGEYAKNAICVSKGVAAATALSTDSGVHDGLPGFYSVNAMARKFRWADVMNKKRLILTPHLEGCQSVCRGKKQCKTGTWQSCGSLKDVCVGQEVSSLEMNRTCEACTGIVVSEDRAPEDYPTNMGVCKLSSAVSHAMFNCGATAKGGALAGCYSFEKGRNNFVVMSSYASPFIEEDASSRVNTSLIVFEGEKGAYGKVLDLDTCQYFCEKDPLCTYGHFGPRGIGFGDCYLTHSTAVDRIDASTIESRPILQPKGWDVK</sequence>
<feature type="region of interest" description="Disordered" evidence="1">
    <location>
        <begin position="306"/>
        <end position="343"/>
    </location>
</feature>
<evidence type="ECO:0000313" key="2">
    <source>
        <dbReference type="EMBL" id="KAF4691502.1"/>
    </source>
</evidence>